<protein>
    <recommendedName>
        <fullName evidence="7 14">Ribonuclease HII</fullName>
        <shortName evidence="14">RNase HII</shortName>
        <ecNumber evidence="6 14">3.1.26.4</ecNumber>
    </recommendedName>
</protein>
<reference evidence="18" key="1">
    <citation type="submission" date="2015-08" db="EMBL/GenBank/DDBJ databases">
        <title>Candidatus Bacteriodes Periocalifornicus.</title>
        <authorList>
            <person name="McLean J.S."/>
            <person name="Kelley S."/>
        </authorList>
    </citation>
    <scope>NUCLEOTIDE SEQUENCE [LARGE SCALE GENOMIC DNA]</scope>
    <source>
        <strain evidence="18">12B</strain>
    </source>
</reference>
<comment type="function">
    <text evidence="3 14 16">Endonuclease that specifically degrades the RNA of RNA-DNA hybrids.</text>
</comment>
<keyword evidence="12 14" id="KW-0378">Hydrolase</keyword>
<dbReference type="InterPro" id="IPR022898">
    <property type="entry name" value="RNase_HII"/>
</dbReference>
<feature type="binding site" evidence="14 15">
    <location>
        <position position="13"/>
    </location>
    <ligand>
        <name>a divalent metal cation</name>
        <dbReference type="ChEBI" id="CHEBI:60240"/>
    </ligand>
</feature>
<dbReference type="GO" id="GO:0006298">
    <property type="term" value="P:mismatch repair"/>
    <property type="evidence" value="ECO:0007669"/>
    <property type="project" value="TreeGrafter"/>
</dbReference>
<keyword evidence="19" id="KW-1185">Reference proteome</keyword>
<evidence type="ECO:0000313" key="18">
    <source>
        <dbReference type="EMBL" id="KQM08706.1"/>
    </source>
</evidence>
<keyword evidence="11 14" id="KW-0255">Endonuclease</keyword>
<sequence>MRSLPEGVEAGCDEAGRGCLAGPVFAAAVCLPVGFSHPLVRDSKQLSPTAREQARALIERCAIAWRVCRVDPRVIDAINILQASVLAMQMAVDGLPIRPDLVLVDGNYFRPFGGYTYRCEVKGDGRFLSVAAASILAKTHRDAFMEQLAAEYPGYGWGQNKGYPTAAHQQAIAERGVTPWHRLSFGRSGDTM</sequence>
<evidence type="ECO:0000256" key="2">
    <source>
        <dbReference type="ARBA" id="ARBA00001946"/>
    </source>
</evidence>
<comment type="cofactor">
    <cofactor evidence="14 15">
        <name>Mn(2+)</name>
        <dbReference type="ChEBI" id="CHEBI:29035"/>
    </cofactor>
    <cofactor evidence="14 15">
        <name>Mg(2+)</name>
        <dbReference type="ChEBI" id="CHEBI:18420"/>
    </cofactor>
    <text evidence="14 15">Manganese or magnesium. Binds 1 divalent metal ion per monomer in the absence of substrate. May bind a second metal ion after substrate binding.</text>
</comment>
<keyword evidence="10 14" id="KW-0479">Metal-binding</keyword>
<evidence type="ECO:0000256" key="11">
    <source>
        <dbReference type="ARBA" id="ARBA00022759"/>
    </source>
</evidence>
<keyword evidence="8 14" id="KW-0963">Cytoplasm</keyword>
<evidence type="ECO:0000256" key="10">
    <source>
        <dbReference type="ARBA" id="ARBA00022723"/>
    </source>
</evidence>
<dbReference type="InterPro" id="IPR001352">
    <property type="entry name" value="RNase_HII/HIII"/>
</dbReference>
<dbReference type="PANTHER" id="PTHR10954">
    <property type="entry name" value="RIBONUCLEASE H2 SUBUNIT A"/>
    <property type="match status" value="1"/>
</dbReference>
<dbReference type="CDD" id="cd07182">
    <property type="entry name" value="RNase_HII_bacteria_HII_like"/>
    <property type="match status" value="1"/>
</dbReference>
<dbReference type="Gene3D" id="3.30.420.10">
    <property type="entry name" value="Ribonuclease H-like superfamily/Ribonuclease H"/>
    <property type="match status" value="1"/>
</dbReference>
<dbReference type="GO" id="GO:0043137">
    <property type="term" value="P:DNA replication, removal of RNA primer"/>
    <property type="evidence" value="ECO:0007669"/>
    <property type="project" value="TreeGrafter"/>
</dbReference>
<evidence type="ECO:0000256" key="15">
    <source>
        <dbReference type="PROSITE-ProRule" id="PRU01319"/>
    </source>
</evidence>
<dbReference type="GO" id="GO:0032299">
    <property type="term" value="C:ribonuclease H2 complex"/>
    <property type="evidence" value="ECO:0007669"/>
    <property type="project" value="TreeGrafter"/>
</dbReference>
<dbReference type="PROSITE" id="PS51975">
    <property type="entry name" value="RNASE_H_2"/>
    <property type="match status" value="1"/>
</dbReference>
<evidence type="ECO:0000256" key="3">
    <source>
        <dbReference type="ARBA" id="ARBA00004065"/>
    </source>
</evidence>
<evidence type="ECO:0000256" key="12">
    <source>
        <dbReference type="ARBA" id="ARBA00022801"/>
    </source>
</evidence>
<dbReference type="PANTHER" id="PTHR10954:SF18">
    <property type="entry name" value="RIBONUCLEASE HII"/>
    <property type="match status" value="1"/>
</dbReference>
<dbReference type="InterPro" id="IPR036397">
    <property type="entry name" value="RNaseH_sf"/>
</dbReference>
<evidence type="ECO:0000259" key="17">
    <source>
        <dbReference type="PROSITE" id="PS51975"/>
    </source>
</evidence>
<feature type="domain" description="RNase H type-2" evidence="17">
    <location>
        <begin position="7"/>
        <end position="192"/>
    </location>
</feature>
<dbReference type="HAMAP" id="MF_00052_B">
    <property type="entry name" value="RNase_HII_B"/>
    <property type="match status" value="1"/>
</dbReference>
<comment type="subcellular location">
    <subcellularLocation>
        <location evidence="4 14">Cytoplasm</location>
    </subcellularLocation>
</comment>
<comment type="similarity">
    <text evidence="5 14 16">Belongs to the RNase HII family.</text>
</comment>
<feature type="binding site" evidence="14 15">
    <location>
        <position position="14"/>
    </location>
    <ligand>
        <name>a divalent metal cation</name>
        <dbReference type="ChEBI" id="CHEBI:60240"/>
    </ligand>
</feature>
<evidence type="ECO:0000256" key="4">
    <source>
        <dbReference type="ARBA" id="ARBA00004496"/>
    </source>
</evidence>
<dbReference type="STRING" id="1702214.AL399_05910"/>
<dbReference type="InterPro" id="IPR012337">
    <property type="entry name" value="RNaseH-like_sf"/>
</dbReference>
<dbReference type="PATRIC" id="fig|1702214.3.peg.423"/>
<dbReference type="AlphaFoldDB" id="A0A0Q4B495"/>
<evidence type="ECO:0000313" key="19">
    <source>
        <dbReference type="Proteomes" id="UP000054172"/>
    </source>
</evidence>
<evidence type="ECO:0000256" key="8">
    <source>
        <dbReference type="ARBA" id="ARBA00022490"/>
    </source>
</evidence>
<dbReference type="GO" id="GO:0004523">
    <property type="term" value="F:RNA-DNA hybrid ribonuclease activity"/>
    <property type="evidence" value="ECO:0007669"/>
    <property type="project" value="UniProtKB-UniRule"/>
</dbReference>
<gene>
    <name evidence="14" type="primary">rnhB</name>
    <name evidence="18" type="ORF">AL399_05910</name>
</gene>
<dbReference type="InterPro" id="IPR024567">
    <property type="entry name" value="RNase_HII/HIII_dom"/>
</dbReference>
<proteinExistence type="inferred from homology"/>
<name>A0A0Q4B495_9BACT</name>
<comment type="catalytic activity">
    <reaction evidence="1 14 15 16">
        <text>Endonucleolytic cleavage to 5'-phosphomonoester.</text>
        <dbReference type="EC" id="3.1.26.4"/>
    </reaction>
</comment>
<keyword evidence="13 14" id="KW-0464">Manganese</keyword>
<dbReference type="EC" id="3.1.26.4" evidence="6 14"/>
<comment type="cofactor">
    <cofactor evidence="2">
        <name>Mg(2+)</name>
        <dbReference type="ChEBI" id="CHEBI:18420"/>
    </cofactor>
</comment>
<evidence type="ECO:0000256" key="14">
    <source>
        <dbReference type="HAMAP-Rule" id="MF_00052"/>
    </source>
</evidence>
<evidence type="ECO:0000256" key="1">
    <source>
        <dbReference type="ARBA" id="ARBA00000077"/>
    </source>
</evidence>
<dbReference type="SUPFAM" id="SSF53098">
    <property type="entry name" value="Ribonuclease H-like"/>
    <property type="match status" value="1"/>
</dbReference>
<dbReference type="NCBIfam" id="NF000595">
    <property type="entry name" value="PRK00015.1-3"/>
    <property type="match status" value="1"/>
</dbReference>
<evidence type="ECO:0000256" key="5">
    <source>
        <dbReference type="ARBA" id="ARBA00007383"/>
    </source>
</evidence>
<accession>A0A0Q4B495</accession>
<dbReference type="GO" id="GO:0003723">
    <property type="term" value="F:RNA binding"/>
    <property type="evidence" value="ECO:0007669"/>
    <property type="project" value="UniProtKB-UniRule"/>
</dbReference>
<keyword evidence="9 14" id="KW-0540">Nuclease</keyword>
<dbReference type="EMBL" id="LIIK01000025">
    <property type="protein sequence ID" value="KQM08706.1"/>
    <property type="molecule type" value="Genomic_DNA"/>
</dbReference>
<organism evidence="18 19">
    <name type="scientific">Candidatus [Bacteroides] periocalifornicus</name>
    <dbReference type="NCBI Taxonomy" id="1702214"/>
    <lineage>
        <taxon>Bacteria</taxon>
        <taxon>Pseudomonadati</taxon>
        <taxon>Bacteroidota</taxon>
    </lineage>
</organism>
<dbReference type="GO" id="GO:0005737">
    <property type="term" value="C:cytoplasm"/>
    <property type="evidence" value="ECO:0007669"/>
    <property type="project" value="UniProtKB-SubCell"/>
</dbReference>
<evidence type="ECO:0000256" key="16">
    <source>
        <dbReference type="RuleBase" id="RU003515"/>
    </source>
</evidence>
<evidence type="ECO:0000256" key="13">
    <source>
        <dbReference type="ARBA" id="ARBA00023211"/>
    </source>
</evidence>
<feature type="binding site" evidence="14 15">
    <location>
        <position position="105"/>
    </location>
    <ligand>
        <name>a divalent metal cation</name>
        <dbReference type="ChEBI" id="CHEBI:60240"/>
    </ligand>
</feature>
<dbReference type="GO" id="GO:0030145">
    <property type="term" value="F:manganese ion binding"/>
    <property type="evidence" value="ECO:0007669"/>
    <property type="project" value="UniProtKB-UniRule"/>
</dbReference>
<comment type="caution">
    <text evidence="18">The sequence shown here is derived from an EMBL/GenBank/DDBJ whole genome shotgun (WGS) entry which is preliminary data.</text>
</comment>
<dbReference type="Proteomes" id="UP000054172">
    <property type="component" value="Unassembled WGS sequence"/>
</dbReference>
<evidence type="ECO:0000256" key="7">
    <source>
        <dbReference type="ARBA" id="ARBA00019179"/>
    </source>
</evidence>
<evidence type="ECO:0000256" key="9">
    <source>
        <dbReference type="ARBA" id="ARBA00022722"/>
    </source>
</evidence>
<dbReference type="Pfam" id="PF01351">
    <property type="entry name" value="RNase_HII"/>
    <property type="match status" value="1"/>
</dbReference>
<evidence type="ECO:0000256" key="6">
    <source>
        <dbReference type="ARBA" id="ARBA00012180"/>
    </source>
</evidence>